<keyword evidence="2" id="KW-1185">Reference proteome</keyword>
<reference evidence="1 2" key="1">
    <citation type="submission" date="2019-12" db="EMBL/GenBank/DDBJ databases">
        <authorList>
            <person name="Floudas D."/>
            <person name="Bentzer J."/>
            <person name="Ahren D."/>
            <person name="Johansson T."/>
            <person name="Persson P."/>
            <person name="Tunlid A."/>
        </authorList>
    </citation>
    <scope>NUCLEOTIDE SEQUENCE [LARGE SCALE GENOMIC DNA]</scope>
    <source>
        <strain evidence="1 2">CBS 102.39</strain>
    </source>
</reference>
<dbReference type="Proteomes" id="UP000521872">
    <property type="component" value="Unassembled WGS sequence"/>
</dbReference>
<evidence type="ECO:0000313" key="2">
    <source>
        <dbReference type="Proteomes" id="UP000521872"/>
    </source>
</evidence>
<proteinExistence type="predicted"/>
<gene>
    <name evidence="1" type="ORF">D9613_006210</name>
</gene>
<dbReference type="EMBL" id="JAACJL010000030">
    <property type="protein sequence ID" value="KAF4617624.1"/>
    <property type="molecule type" value="Genomic_DNA"/>
</dbReference>
<comment type="caution">
    <text evidence="1">The sequence shown here is derived from an EMBL/GenBank/DDBJ whole genome shotgun (WGS) entry which is preliminary data.</text>
</comment>
<name>A0A8H4VRQ3_9AGAR</name>
<evidence type="ECO:0000313" key="1">
    <source>
        <dbReference type="EMBL" id="KAF4617624.1"/>
    </source>
</evidence>
<sequence length="591" mass="68061">MQTTSYNMNSSPPISRLHEEILWIIWLENTEAHHDHRLSTARYSSQVCRKWRNLMLTSSSIWGRLIDLNIWNPWMEEVMSRSGKAPLWIVTGAICKWPWDYLSDFLLNFISDSWARIERLHIYDDLRPYPHGPTTEYSRNAREQCWLDLFSRPAPLLEEFKFHYLTKDDDPDAWHAPLPWFNSLAPRLRMFSVYKCPNDTLITRLSAQPPLFKLGMPSSSSWLSKLRSFTLCQRWDAPDLLSLLWKMPLLEELEITSFTASGSRNESVVIDDAPVFLPRLSALRLVDWVLSDIVGFLGPISPCVNCCLTMSEPRNDSGASTPILPLNEAQRAQRVVLRYLQNYNEARSIAKLSLSSNSRYIHIREDAASDGLSIYIPRTATDDSWLLSMLFNSTFLSSTTTLHVGEWEAECQHIYASAFFNAVHTLSITQHAFPFMIMFLDQGHHDSFPLLHTLRVEGQQRVYSDYVTLLHQFLRKRQDLSRPISVLDLSELNLKCFRSDFDDFEEFVGLSVSFPGTLFENGQIPPLEFVQLSLSSSGTLPENGQMPPSYLCDRDGAYRYANIDDEMEVSRPIQHRHPQKPAVGFGWSGYT</sequence>
<accession>A0A8H4VRQ3</accession>
<organism evidence="1 2">
    <name type="scientific">Agrocybe pediades</name>
    <dbReference type="NCBI Taxonomy" id="84607"/>
    <lineage>
        <taxon>Eukaryota</taxon>
        <taxon>Fungi</taxon>
        <taxon>Dikarya</taxon>
        <taxon>Basidiomycota</taxon>
        <taxon>Agaricomycotina</taxon>
        <taxon>Agaricomycetes</taxon>
        <taxon>Agaricomycetidae</taxon>
        <taxon>Agaricales</taxon>
        <taxon>Agaricineae</taxon>
        <taxon>Strophariaceae</taxon>
        <taxon>Agrocybe</taxon>
    </lineage>
</organism>
<evidence type="ECO:0008006" key="3">
    <source>
        <dbReference type="Google" id="ProtNLM"/>
    </source>
</evidence>
<dbReference type="AlphaFoldDB" id="A0A8H4VRQ3"/>
<protein>
    <recommendedName>
        <fullName evidence="3">F-box domain-containing protein</fullName>
    </recommendedName>
</protein>